<organism evidence="3 4">
    <name type="scientific">Sulfolobus tengchongensis</name>
    <dbReference type="NCBI Taxonomy" id="207809"/>
    <lineage>
        <taxon>Archaea</taxon>
        <taxon>Thermoproteota</taxon>
        <taxon>Thermoprotei</taxon>
        <taxon>Sulfolobales</taxon>
        <taxon>Sulfolobaceae</taxon>
        <taxon>Sulfolobus</taxon>
    </lineage>
</organism>
<proteinExistence type="predicted"/>
<reference evidence="3 4" key="1">
    <citation type="submission" date="2024-02" db="EMBL/GenBank/DDBJ databases">
        <title>STSV induces naive adaptation in Sulfolobus.</title>
        <authorList>
            <person name="Xiang X."/>
            <person name="Song M."/>
        </authorList>
    </citation>
    <scope>NUCLEOTIDE SEQUENCE [LARGE SCALE GENOMIC DNA]</scope>
    <source>
        <strain evidence="3 4">RT2</strain>
    </source>
</reference>
<feature type="domain" description="Glycosyl transferase family 1" evidence="1">
    <location>
        <begin position="210"/>
        <end position="373"/>
    </location>
</feature>
<evidence type="ECO:0000259" key="2">
    <source>
        <dbReference type="Pfam" id="PF13439"/>
    </source>
</evidence>
<dbReference type="GO" id="GO:0016757">
    <property type="term" value="F:glycosyltransferase activity"/>
    <property type="evidence" value="ECO:0007669"/>
    <property type="project" value="InterPro"/>
</dbReference>
<accession>A0AAX4L2V0</accession>
<sequence>MKIKIVTETQQRGTFATMLLLYKKLLEYGIDAQLYTTFSSEYMTLPSPPKSMIFGYEKMVNSENYARKIFNIIHNSKDTVIHLANAMYGILPIAEKSGAKTVINIQYWWPTCYFNSMDNPYCDCQSLTKISRCIYNKKNGYHKILSPLEALYAKWKLDKIKEYVSKASIILAVSNIVKEVLVSRGFPEDKIRVININAITPPIDYVEYHPSDSFTFAYISYPDQGKGIFQLLKAFSIALKYNEKIRLKIAGGLEEPKVVETISELGIKDKVVLTKRFPYTEYINKMKELLSDVDVVVVPTLVPDTWARVVTESMLSGRPVMVTKGNGGLVEQVTDGVDGFHVNVYDVNDFALSLYNISQIPRNKIEEMGKIARSNILKKYDNKKIIDQVISLYRELIET</sequence>
<keyword evidence="4" id="KW-1185">Reference proteome</keyword>
<evidence type="ECO:0000313" key="3">
    <source>
        <dbReference type="EMBL" id="WWQ60943.1"/>
    </source>
</evidence>
<feature type="domain" description="Glycosyltransferase subfamily 4-like N-terminal" evidence="2">
    <location>
        <begin position="23"/>
        <end position="194"/>
    </location>
</feature>
<dbReference type="GeneID" id="89335571"/>
<dbReference type="Pfam" id="PF00534">
    <property type="entry name" value="Glycos_transf_1"/>
    <property type="match status" value="1"/>
</dbReference>
<dbReference type="Gene3D" id="3.40.50.2000">
    <property type="entry name" value="Glycogen Phosphorylase B"/>
    <property type="match status" value="2"/>
</dbReference>
<dbReference type="InterPro" id="IPR001296">
    <property type="entry name" value="Glyco_trans_1"/>
</dbReference>
<protein>
    <submittedName>
        <fullName evidence="3">Glycosyltransferase</fullName>
    </submittedName>
</protein>
<dbReference type="CDD" id="cd03801">
    <property type="entry name" value="GT4_PimA-like"/>
    <property type="match status" value="1"/>
</dbReference>
<dbReference type="PANTHER" id="PTHR12526">
    <property type="entry name" value="GLYCOSYLTRANSFERASE"/>
    <property type="match status" value="1"/>
</dbReference>
<dbReference type="EMBL" id="CP146016">
    <property type="protein sequence ID" value="WWQ60943.1"/>
    <property type="molecule type" value="Genomic_DNA"/>
</dbReference>
<evidence type="ECO:0000313" key="4">
    <source>
        <dbReference type="Proteomes" id="UP001432202"/>
    </source>
</evidence>
<gene>
    <name evidence="3" type="ORF">V6M85_02345</name>
</gene>
<dbReference type="InterPro" id="IPR028098">
    <property type="entry name" value="Glyco_trans_4-like_N"/>
</dbReference>
<dbReference type="Pfam" id="PF13439">
    <property type="entry name" value="Glyco_transf_4"/>
    <property type="match status" value="1"/>
</dbReference>
<dbReference type="SUPFAM" id="SSF53756">
    <property type="entry name" value="UDP-Glycosyltransferase/glycogen phosphorylase"/>
    <property type="match status" value="1"/>
</dbReference>
<name>A0AAX4L2V0_9CREN</name>
<dbReference type="PANTHER" id="PTHR12526:SF630">
    <property type="entry name" value="GLYCOSYLTRANSFERASE"/>
    <property type="match status" value="1"/>
</dbReference>
<evidence type="ECO:0000259" key="1">
    <source>
        <dbReference type="Pfam" id="PF00534"/>
    </source>
</evidence>
<dbReference type="RefSeq" id="WP_338602504.1">
    <property type="nucleotide sequence ID" value="NZ_CP146016.1"/>
</dbReference>
<dbReference type="AlphaFoldDB" id="A0AAX4L2V0"/>
<dbReference type="Proteomes" id="UP001432202">
    <property type="component" value="Chromosome"/>
</dbReference>